<organism evidence="1">
    <name type="scientific">marine metagenome</name>
    <dbReference type="NCBI Taxonomy" id="408172"/>
    <lineage>
        <taxon>unclassified sequences</taxon>
        <taxon>metagenomes</taxon>
        <taxon>ecological metagenomes</taxon>
    </lineage>
</organism>
<proteinExistence type="predicted"/>
<name>A0A382Y2Q6_9ZZZZ</name>
<evidence type="ECO:0000313" key="1">
    <source>
        <dbReference type="EMBL" id="SVD77410.1"/>
    </source>
</evidence>
<dbReference type="AlphaFoldDB" id="A0A382Y2Q6"/>
<accession>A0A382Y2Q6</accession>
<protein>
    <submittedName>
        <fullName evidence="1">Uncharacterized protein</fullName>
    </submittedName>
</protein>
<sequence length="47" mass="5317">MKKKIKKQPSITVIRAIARLNNYANQKTAQSVVWDGKSITHYLSVTS</sequence>
<reference evidence="1" key="1">
    <citation type="submission" date="2018-05" db="EMBL/GenBank/DDBJ databases">
        <authorList>
            <person name="Lanie J.A."/>
            <person name="Ng W.-L."/>
            <person name="Kazmierczak K.M."/>
            <person name="Andrzejewski T.M."/>
            <person name="Davidsen T.M."/>
            <person name="Wayne K.J."/>
            <person name="Tettelin H."/>
            <person name="Glass J.I."/>
            <person name="Rusch D."/>
            <person name="Podicherti R."/>
            <person name="Tsui H.-C.T."/>
            <person name="Winkler M.E."/>
        </authorList>
    </citation>
    <scope>NUCLEOTIDE SEQUENCE</scope>
</reference>
<dbReference type="EMBL" id="UINC01172366">
    <property type="protein sequence ID" value="SVD77410.1"/>
    <property type="molecule type" value="Genomic_DNA"/>
</dbReference>
<gene>
    <name evidence="1" type="ORF">METZ01_LOCUS430264</name>
</gene>